<evidence type="ECO:0000256" key="3">
    <source>
        <dbReference type="ARBA" id="ARBA00023136"/>
    </source>
</evidence>
<dbReference type="AlphaFoldDB" id="A0A3B0SF10"/>
<gene>
    <name evidence="5" type="ORF">MNBD_ALPHA01-657</name>
</gene>
<comment type="subcellular location">
    <subcellularLocation>
        <location evidence="1">Membrane</location>
    </subcellularLocation>
</comment>
<reference evidence="5" key="1">
    <citation type="submission" date="2018-06" db="EMBL/GenBank/DDBJ databases">
        <authorList>
            <person name="Zhirakovskaya E."/>
        </authorList>
    </citation>
    <scope>NUCLEOTIDE SEQUENCE</scope>
</reference>
<dbReference type="PANTHER" id="PTHR34001">
    <property type="entry name" value="BLL7405 PROTEIN"/>
    <property type="match status" value="1"/>
</dbReference>
<organism evidence="5">
    <name type="scientific">hydrothermal vent metagenome</name>
    <dbReference type="NCBI Taxonomy" id="652676"/>
    <lineage>
        <taxon>unclassified sequences</taxon>
        <taxon>metagenomes</taxon>
        <taxon>ecological metagenomes</taxon>
    </lineage>
</organism>
<name>A0A3B0SF10_9ZZZZ</name>
<proteinExistence type="predicted"/>
<evidence type="ECO:0000313" key="5">
    <source>
        <dbReference type="EMBL" id="VAV94853.1"/>
    </source>
</evidence>
<dbReference type="Gene3D" id="2.40.160.20">
    <property type="match status" value="1"/>
</dbReference>
<dbReference type="GO" id="GO:0016020">
    <property type="term" value="C:membrane"/>
    <property type="evidence" value="ECO:0007669"/>
    <property type="project" value="UniProtKB-SubCell"/>
</dbReference>
<dbReference type="EMBL" id="UOEJ01000063">
    <property type="protein sequence ID" value="VAV94853.1"/>
    <property type="molecule type" value="Genomic_DNA"/>
</dbReference>
<dbReference type="SUPFAM" id="SSF56925">
    <property type="entry name" value="OMPA-like"/>
    <property type="match status" value="1"/>
</dbReference>
<evidence type="ECO:0000259" key="4">
    <source>
        <dbReference type="Pfam" id="PF13505"/>
    </source>
</evidence>
<dbReference type="PANTHER" id="PTHR34001:SF3">
    <property type="entry name" value="BLL7405 PROTEIN"/>
    <property type="match status" value="1"/>
</dbReference>
<dbReference type="InterPro" id="IPR051692">
    <property type="entry name" value="OMP-like"/>
</dbReference>
<dbReference type="InterPro" id="IPR011250">
    <property type="entry name" value="OMP/PagP_B-barrel"/>
</dbReference>
<dbReference type="Pfam" id="PF13505">
    <property type="entry name" value="OMP_b-brl"/>
    <property type="match status" value="1"/>
</dbReference>
<dbReference type="InterPro" id="IPR027385">
    <property type="entry name" value="Beta-barrel_OMP"/>
</dbReference>
<protein>
    <recommendedName>
        <fullName evidence="4">Outer membrane protein beta-barrel domain-containing protein</fullName>
    </recommendedName>
</protein>
<feature type="domain" description="Outer membrane protein beta-barrel" evidence="4">
    <location>
        <begin position="19"/>
        <end position="217"/>
    </location>
</feature>
<evidence type="ECO:0000256" key="2">
    <source>
        <dbReference type="ARBA" id="ARBA00022729"/>
    </source>
</evidence>
<evidence type="ECO:0000256" key="1">
    <source>
        <dbReference type="ARBA" id="ARBA00004370"/>
    </source>
</evidence>
<accession>A0A3B0SF10</accession>
<keyword evidence="3" id="KW-0472">Membrane</keyword>
<sequence>MKNLPHRTIKKTMLMALTATAIMATPVAGAFAAEDKSPFDGPYVGGALTLNKFNSGASVTPATTTTLEGKQKVAGGIYGGYGVQMDQLYFGLEGGFYLNRSPSPTLSFGTTNTGLKAKNTFDLGARLGFVADRVLFYGLGGFTSTKFDTFGLATNENKRLSGFRYGGGMEFALTPTISLRAEYTRANYKKWDVTSGTDSITFDPNDRRFLVGATFRF</sequence>
<keyword evidence="2" id="KW-0732">Signal</keyword>